<feature type="compositionally biased region" description="Basic and acidic residues" evidence="1">
    <location>
        <begin position="1"/>
        <end position="11"/>
    </location>
</feature>
<protein>
    <submittedName>
        <fullName evidence="2">Uncharacterized protein</fullName>
    </submittedName>
</protein>
<feature type="region of interest" description="Disordered" evidence="1">
    <location>
        <begin position="176"/>
        <end position="195"/>
    </location>
</feature>
<evidence type="ECO:0000313" key="2">
    <source>
        <dbReference type="EnsemblProtists" id="PYU1_T007312"/>
    </source>
</evidence>
<keyword evidence="3" id="KW-1185">Reference proteome</keyword>
<name>K3WQS0_GLOUD</name>
<dbReference type="EMBL" id="GL376629">
    <property type="status" value="NOT_ANNOTATED_CDS"/>
    <property type="molecule type" value="Genomic_DNA"/>
</dbReference>
<dbReference type="AlphaFoldDB" id="K3WQS0"/>
<dbReference type="InParanoid" id="K3WQS0"/>
<dbReference type="VEuPathDB" id="FungiDB:PYU1_G007296"/>
<feature type="region of interest" description="Disordered" evidence="1">
    <location>
        <begin position="82"/>
        <end position="102"/>
    </location>
</feature>
<dbReference type="EnsemblProtists" id="PYU1_T007312">
    <property type="protein sequence ID" value="PYU1_T007312"/>
    <property type="gene ID" value="PYU1_G007296"/>
</dbReference>
<dbReference type="Proteomes" id="UP000019132">
    <property type="component" value="Unassembled WGS sequence"/>
</dbReference>
<accession>K3WQS0</accession>
<organism evidence="2 3">
    <name type="scientific">Globisporangium ultimum (strain ATCC 200006 / CBS 805.95 / DAOM BR144)</name>
    <name type="common">Pythium ultimum</name>
    <dbReference type="NCBI Taxonomy" id="431595"/>
    <lineage>
        <taxon>Eukaryota</taxon>
        <taxon>Sar</taxon>
        <taxon>Stramenopiles</taxon>
        <taxon>Oomycota</taxon>
        <taxon>Peronosporomycetes</taxon>
        <taxon>Pythiales</taxon>
        <taxon>Pythiaceae</taxon>
        <taxon>Globisporangium</taxon>
    </lineage>
</organism>
<feature type="region of interest" description="Disordered" evidence="1">
    <location>
        <begin position="1"/>
        <end position="30"/>
    </location>
</feature>
<evidence type="ECO:0000256" key="1">
    <source>
        <dbReference type="SAM" id="MobiDB-lite"/>
    </source>
</evidence>
<sequence>MREANMRKQEQKSLNALQREQETRSVQKKQYHLKKESVVKKKHAAIQIISKKYQDVELVKSESRRLKAERERLQLQEVDRAREKRESIRRQEDALKRKKLSEKQQQDQGVALRLMKKVIDEERKIRDHRRRVEAMEQTELELIQRLQGTQLIQREAYSVLEHALLRTDAAQARRLHSAGASRNSTSVGALLPFDR</sequence>
<reference evidence="3" key="2">
    <citation type="submission" date="2010-04" db="EMBL/GenBank/DDBJ databases">
        <authorList>
            <person name="Buell R."/>
            <person name="Hamilton J."/>
            <person name="Hostetler J."/>
        </authorList>
    </citation>
    <scope>NUCLEOTIDE SEQUENCE [LARGE SCALE GENOMIC DNA]</scope>
    <source>
        <strain evidence="3">DAOM:BR144</strain>
    </source>
</reference>
<evidence type="ECO:0000313" key="3">
    <source>
        <dbReference type="Proteomes" id="UP000019132"/>
    </source>
</evidence>
<dbReference type="PANTHER" id="PTHR37473:SF1">
    <property type="entry name" value="EF-HAND DOMAIN-CONTAINING PROTEIN"/>
    <property type="match status" value="1"/>
</dbReference>
<dbReference type="HOGENOM" id="CLU_1398864_0_0_1"/>
<reference evidence="2" key="3">
    <citation type="submission" date="2015-02" db="UniProtKB">
        <authorList>
            <consortium name="EnsemblProtists"/>
        </authorList>
    </citation>
    <scope>IDENTIFICATION</scope>
    <source>
        <strain evidence="2">DAOM BR144</strain>
    </source>
</reference>
<dbReference type="eggNOG" id="ENOG502SFZI">
    <property type="taxonomic scope" value="Eukaryota"/>
</dbReference>
<proteinExistence type="predicted"/>
<dbReference type="OMA" id="REANMRK"/>
<dbReference type="PANTHER" id="PTHR37473">
    <property type="entry name" value="EF-HAND DOMAIN-CONTAINING PROTEIN"/>
    <property type="match status" value="1"/>
</dbReference>
<reference evidence="3" key="1">
    <citation type="journal article" date="2010" name="Genome Biol.">
        <title>Genome sequence of the necrotrophic plant pathogen Pythium ultimum reveals original pathogenicity mechanisms and effector repertoire.</title>
        <authorList>
            <person name="Levesque C.A."/>
            <person name="Brouwer H."/>
            <person name="Cano L."/>
            <person name="Hamilton J.P."/>
            <person name="Holt C."/>
            <person name="Huitema E."/>
            <person name="Raffaele S."/>
            <person name="Robideau G.P."/>
            <person name="Thines M."/>
            <person name="Win J."/>
            <person name="Zerillo M.M."/>
            <person name="Beakes G.W."/>
            <person name="Boore J.L."/>
            <person name="Busam D."/>
            <person name="Dumas B."/>
            <person name="Ferriera S."/>
            <person name="Fuerstenberg S.I."/>
            <person name="Gachon C.M."/>
            <person name="Gaulin E."/>
            <person name="Govers F."/>
            <person name="Grenville-Briggs L."/>
            <person name="Horner N."/>
            <person name="Hostetler J."/>
            <person name="Jiang R.H."/>
            <person name="Johnson J."/>
            <person name="Krajaejun T."/>
            <person name="Lin H."/>
            <person name="Meijer H.J."/>
            <person name="Moore B."/>
            <person name="Morris P."/>
            <person name="Phuntmart V."/>
            <person name="Puiu D."/>
            <person name="Shetty J."/>
            <person name="Stajich J.E."/>
            <person name="Tripathy S."/>
            <person name="Wawra S."/>
            <person name="van West P."/>
            <person name="Whitty B.R."/>
            <person name="Coutinho P.M."/>
            <person name="Henrissat B."/>
            <person name="Martin F."/>
            <person name="Thomas P.D."/>
            <person name="Tyler B.M."/>
            <person name="De Vries R.P."/>
            <person name="Kamoun S."/>
            <person name="Yandell M."/>
            <person name="Tisserat N."/>
            <person name="Buell C.R."/>
        </authorList>
    </citation>
    <scope>NUCLEOTIDE SEQUENCE</scope>
    <source>
        <strain evidence="3">DAOM:BR144</strain>
    </source>
</reference>